<sequence>MIIKPQEQRADSKEPPKYMQDPNRNSSSNKETAEAWRTELEKTGTRSFVSRDSLEKHKAFNKSTHGYVKGLRSQGVGVPLFRVIVPSFSRTFLKFRYKSTRSGNDDVDSTFSINVYLYKGIRHRWIKETSGGEIRRQGRTKFKFGHFILADGQPSLCDNWDGKSDALDKKSKFNPLLVSPFKSLFKSSAPKPEYYGISSLGALIESKQDSFGVLNFEDVCQCPDPGANFESIYSVDEDDLVHIYIATVLKRVRDAVEKSNTAAAATIAATA</sequence>
<evidence type="ECO:0000313" key="2">
    <source>
        <dbReference type="EMBL" id="CAK9441271.1"/>
    </source>
</evidence>
<feature type="compositionally biased region" description="Basic and acidic residues" evidence="1">
    <location>
        <begin position="1"/>
        <end position="16"/>
    </location>
</feature>
<proteinExistence type="predicted"/>
<organism evidence="2 3">
    <name type="scientific">Lodderomyces beijingensis</name>
    <dbReference type="NCBI Taxonomy" id="1775926"/>
    <lineage>
        <taxon>Eukaryota</taxon>
        <taxon>Fungi</taxon>
        <taxon>Dikarya</taxon>
        <taxon>Ascomycota</taxon>
        <taxon>Saccharomycotina</taxon>
        <taxon>Pichiomycetes</taxon>
        <taxon>Debaryomycetaceae</taxon>
        <taxon>Candida/Lodderomyces clade</taxon>
        <taxon>Lodderomyces</taxon>
    </lineage>
</organism>
<protein>
    <submittedName>
        <fullName evidence="2">Uncharacterized protein</fullName>
    </submittedName>
</protein>
<evidence type="ECO:0000313" key="3">
    <source>
        <dbReference type="Proteomes" id="UP001497383"/>
    </source>
</evidence>
<evidence type="ECO:0000256" key="1">
    <source>
        <dbReference type="SAM" id="MobiDB-lite"/>
    </source>
</evidence>
<reference evidence="2 3" key="1">
    <citation type="submission" date="2024-03" db="EMBL/GenBank/DDBJ databases">
        <authorList>
            <person name="Brejova B."/>
        </authorList>
    </citation>
    <scope>NUCLEOTIDE SEQUENCE [LARGE SCALE GENOMIC DNA]</scope>
    <source>
        <strain evidence="2 3">CBS 14171</strain>
    </source>
</reference>
<dbReference type="Proteomes" id="UP001497383">
    <property type="component" value="Chromosome 6"/>
</dbReference>
<accession>A0ABP0ZRY7</accession>
<feature type="region of interest" description="Disordered" evidence="1">
    <location>
        <begin position="1"/>
        <end position="35"/>
    </location>
</feature>
<dbReference type="GeneID" id="92210336"/>
<dbReference type="EMBL" id="OZ022410">
    <property type="protein sequence ID" value="CAK9441271.1"/>
    <property type="molecule type" value="Genomic_DNA"/>
</dbReference>
<gene>
    <name evidence="2" type="ORF">LODBEIA_P51400</name>
</gene>
<name>A0ABP0ZRY7_9ASCO</name>
<keyword evidence="3" id="KW-1185">Reference proteome</keyword>
<dbReference type="RefSeq" id="XP_066832078.1">
    <property type="nucleotide sequence ID" value="XM_066975440.1"/>
</dbReference>